<keyword evidence="13" id="KW-1015">Disulfide bond</keyword>
<dbReference type="InterPro" id="IPR036526">
    <property type="entry name" value="C-N_Hydrolase_sf"/>
</dbReference>
<dbReference type="GO" id="GO:0008121">
    <property type="term" value="F:quinol-cytochrome-c reductase activity"/>
    <property type="evidence" value="ECO:0007669"/>
    <property type="project" value="InterPro"/>
</dbReference>
<evidence type="ECO:0000256" key="8">
    <source>
        <dbReference type="ARBA" id="ARBA00022801"/>
    </source>
</evidence>
<keyword evidence="9" id="KW-1133">Transmembrane helix</keyword>
<keyword evidence="20" id="KW-1185">Reference proteome</keyword>
<proteinExistence type="inferred from homology"/>
<dbReference type="PANTHER" id="PTHR10609">
    <property type="entry name" value="BIOTINIDASE-RELATED"/>
    <property type="match status" value="1"/>
</dbReference>
<keyword evidence="7 16" id="KW-0732">Signal</keyword>
<sequence length="572" mass="64034">MNQQWIIVYLLVACAHLSHQKSTPNGETYVAAVVEYPPIYSTNSSETLRINSDAYVELIKNASLGAADIIVFPEDGLTTVQLPKREKMGNWTTIIPSASANYIPCSQNTIEVSETLKKISCAARNNDIYVVINIAEKAPCYDVPCPRDKVFYYNSNVVFDRTGKIIARYRKTNLFGEYQFNVTTIPEIVTFDTDFGVRFGTFICFDILFYEPAIELTRIHQVTDFVYPTAWFSEAPFLTAVQTQMGWSFAENVNLLASGYNRPGSGNAGSGIYLGRKGYGRAIMPTTTHKEILILEISKIKKETTYNKNYYSMNSSMDSSTNQKKIIPFDNGTNQHLFLKHDSFQAYQTVSLEDNAVKTICQNDFCCDFKVEIAKVDPNTNYRLVIFNGDRFYGNVKAGIRTCGIVQCLNNSVSSCVACVAGLYGFKAHLLHYVLFCMPSRDLLAEAQLEVKLNGIPEGKVLVVKWRGKPVFIYHRSQSIIDQERAVSLSELRDPETDNDRVKRSEWLVVLGICTHLGCVPIPNAGIIPGGFFCPCHGSHFDAAGRIRKGPAMTNLEIPEYSFVDDNNIIIG</sequence>
<feature type="signal peptide" evidence="16">
    <location>
        <begin position="1"/>
        <end position="20"/>
    </location>
</feature>
<dbReference type="Pfam" id="PF00355">
    <property type="entry name" value="Rieske"/>
    <property type="match status" value="1"/>
</dbReference>
<dbReference type="AlphaFoldDB" id="A0A151X3W0"/>
<evidence type="ECO:0000256" key="5">
    <source>
        <dbReference type="ARBA" id="ARBA00022714"/>
    </source>
</evidence>
<evidence type="ECO:0000256" key="1">
    <source>
        <dbReference type="ARBA" id="ARBA00004167"/>
    </source>
</evidence>
<dbReference type="SUPFAM" id="SSF56317">
    <property type="entry name" value="Carbon-nitrogen hydrolase"/>
    <property type="match status" value="1"/>
</dbReference>
<evidence type="ECO:0000256" key="4">
    <source>
        <dbReference type="ARBA" id="ARBA00022692"/>
    </source>
</evidence>
<dbReference type="NCBIfam" id="TIGR01416">
    <property type="entry name" value="Rieske_proteo"/>
    <property type="match status" value="1"/>
</dbReference>
<keyword evidence="12" id="KW-0472">Membrane</keyword>
<dbReference type="GO" id="GO:0016020">
    <property type="term" value="C:membrane"/>
    <property type="evidence" value="ECO:0007669"/>
    <property type="project" value="UniProtKB-SubCell"/>
</dbReference>
<protein>
    <submittedName>
        <fullName evidence="19">Vanin-like protein 1</fullName>
    </submittedName>
</protein>
<dbReference type="CDD" id="cd03470">
    <property type="entry name" value="Rieske_cytochrome_bc1"/>
    <property type="match status" value="1"/>
</dbReference>
<evidence type="ECO:0000256" key="12">
    <source>
        <dbReference type="ARBA" id="ARBA00023136"/>
    </source>
</evidence>
<feature type="chain" id="PRO_5007591640" evidence="16">
    <location>
        <begin position="21"/>
        <end position="572"/>
    </location>
</feature>
<dbReference type="InterPro" id="IPR003010">
    <property type="entry name" value="C-N_Hydrolase"/>
</dbReference>
<dbReference type="FunFam" id="2.102.10.10:FF:000001">
    <property type="entry name" value="Cytochrome b-c1 complex subunit Rieske, mitochondrial"/>
    <property type="match status" value="1"/>
</dbReference>
<dbReference type="InterPro" id="IPR036922">
    <property type="entry name" value="Rieske_2Fe-2S_sf"/>
</dbReference>
<dbReference type="InterPro" id="IPR006317">
    <property type="entry name" value="Ubiquinol_cyt_c_Rdtase_Fe-S-su"/>
</dbReference>
<dbReference type="Gene3D" id="2.102.10.10">
    <property type="entry name" value="Rieske [2Fe-2S] iron-sulphur domain"/>
    <property type="match status" value="1"/>
</dbReference>
<dbReference type="Gene3D" id="3.60.110.10">
    <property type="entry name" value="Carbon-nitrogen hydrolase"/>
    <property type="match status" value="1"/>
</dbReference>
<comment type="similarity">
    <text evidence="2">Belongs to the carbon-nitrogen hydrolase superfamily. BTD/VNN family.</text>
</comment>
<evidence type="ECO:0000256" key="15">
    <source>
        <dbReference type="ARBA" id="ARBA00034078"/>
    </source>
</evidence>
<feature type="domain" description="Rieske" evidence="18">
    <location>
        <begin position="484"/>
        <end position="570"/>
    </location>
</feature>
<keyword evidence="11" id="KW-0411">Iron-sulfur</keyword>
<evidence type="ECO:0000256" key="3">
    <source>
        <dbReference type="ARBA" id="ARBA00010651"/>
    </source>
</evidence>
<accession>A0A151X3W0</accession>
<evidence type="ECO:0000256" key="2">
    <source>
        <dbReference type="ARBA" id="ARBA00008225"/>
    </source>
</evidence>
<evidence type="ECO:0000259" key="18">
    <source>
        <dbReference type="PROSITE" id="PS51296"/>
    </source>
</evidence>
<evidence type="ECO:0000256" key="10">
    <source>
        <dbReference type="ARBA" id="ARBA00023004"/>
    </source>
</evidence>
<dbReference type="PANTHER" id="PTHR10609:SF14">
    <property type="entry name" value="BIOTINIDASE"/>
    <property type="match status" value="1"/>
</dbReference>
<evidence type="ECO:0000256" key="14">
    <source>
        <dbReference type="ARBA" id="ARBA00023180"/>
    </source>
</evidence>
<dbReference type="GO" id="GO:0046872">
    <property type="term" value="F:metal ion binding"/>
    <property type="evidence" value="ECO:0007669"/>
    <property type="project" value="UniProtKB-KW"/>
</dbReference>
<evidence type="ECO:0000259" key="17">
    <source>
        <dbReference type="PROSITE" id="PS50263"/>
    </source>
</evidence>
<dbReference type="InterPro" id="IPR005805">
    <property type="entry name" value="Rieske_Fe-S_prot_C"/>
</dbReference>
<keyword evidence="4" id="KW-0812">Transmembrane</keyword>
<gene>
    <name evidence="19" type="ORF">ALC60_06301</name>
</gene>
<evidence type="ECO:0000256" key="9">
    <source>
        <dbReference type="ARBA" id="ARBA00022989"/>
    </source>
</evidence>
<dbReference type="InterPro" id="IPR017941">
    <property type="entry name" value="Rieske_2Fe-2S"/>
</dbReference>
<comment type="cofactor">
    <cofactor evidence="15">
        <name>[2Fe-2S] cluster</name>
        <dbReference type="ChEBI" id="CHEBI:190135"/>
    </cofactor>
</comment>
<keyword evidence="10" id="KW-0408">Iron</keyword>
<dbReference type="EMBL" id="KQ982562">
    <property type="protein sequence ID" value="KYQ54959.1"/>
    <property type="molecule type" value="Genomic_DNA"/>
</dbReference>
<dbReference type="InterPro" id="IPR012101">
    <property type="entry name" value="Biotinidase-like_euk"/>
</dbReference>
<evidence type="ECO:0000313" key="19">
    <source>
        <dbReference type="EMBL" id="KYQ54959.1"/>
    </source>
</evidence>
<keyword evidence="5" id="KW-0001">2Fe-2S</keyword>
<feature type="domain" description="CN hydrolase" evidence="17">
    <location>
        <begin position="29"/>
        <end position="299"/>
    </location>
</feature>
<name>A0A151X3W0_9HYME</name>
<evidence type="ECO:0000256" key="6">
    <source>
        <dbReference type="ARBA" id="ARBA00022723"/>
    </source>
</evidence>
<dbReference type="GO" id="GO:0051537">
    <property type="term" value="F:2 iron, 2 sulfur cluster binding"/>
    <property type="evidence" value="ECO:0007669"/>
    <property type="project" value="UniProtKB-KW"/>
</dbReference>
<evidence type="ECO:0000256" key="7">
    <source>
        <dbReference type="ARBA" id="ARBA00022729"/>
    </source>
</evidence>
<dbReference type="InterPro" id="IPR043957">
    <property type="entry name" value="Vanin_C"/>
</dbReference>
<comment type="subcellular location">
    <subcellularLocation>
        <location evidence="1">Membrane</location>
        <topology evidence="1">Single-pass membrane protein</topology>
    </subcellularLocation>
</comment>
<organism evidence="19 20">
    <name type="scientific">Mycetomoellerius zeteki</name>
    <dbReference type="NCBI Taxonomy" id="64791"/>
    <lineage>
        <taxon>Eukaryota</taxon>
        <taxon>Metazoa</taxon>
        <taxon>Ecdysozoa</taxon>
        <taxon>Arthropoda</taxon>
        <taxon>Hexapoda</taxon>
        <taxon>Insecta</taxon>
        <taxon>Pterygota</taxon>
        <taxon>Neoptera</taxon>
        <taxon>Endopterygota</taxon>
        <taxon>Hymenoptera</taxon>
        <taxon>Apocrita</taxon>
        <taxon>Aculeata</taxon>
        <taxon>Formicoidea</taxon>
        <taxon>Formicidae</taxon>
        <taxon>Myrmicinae</taxon>
        <taxon>Mycetomoellerius</taxon>
    </lineage>
</organism>
<dbReference type="STRING" id="64791.A0A151X3W0"/>
<dbReference type="GO" id="GO:0016811">
    <property type="term" value="F:hydrolase activity, acting on carbon-nitrogen (but not peptide) bonds, in linear amides"/>
    <property type="evidence" value="ECO:0007669"/>
    <property type="project" value="InterPro"/>
</dbReference>
<dbReference type="InterPro" id="IPR040154">
    <property type="entry name" value="Biotinidase/VNN"/>
</dbReference>
<dbReference type="PROSITE" id="PS50263">
    <property type="entry name" value="CN_HYDROLASE"/>
    <property type="match status" value="1"/>
</dbReference>
<comment type="similarity">
    <text evidence="3">Belongs to the Rieske iron-sulfur protein family.</text>
</comment>
<evidence type="ECO:0000256" key="13">
    <source>
        <dbReference type="ARBA" id="ARBA00023157"/>
    </source>
</evidence>
<evidence type="ECO:0000256" key="11">
    <source>
        <dbReference type="ARBA" id="ARBA00023014"/>
    </source>
</evidence>
<dbReference type="Pfam" id="PF00795">
    <property type="entry name" value="CN_hydrolase"/>
    <property type="match status" value="1"/>
</dbReference>
<dbReference type="PROSITE" id="PS51296">
    <property type="entry name" value="RIESKE"/>
    <property type="match status" value="1"/>
</dbReference>
<dbReference type="CDD" id="cd07567">
    <property type="entry name" value="biotinidase_like"/>
    <property type="match status" value="1"/>
</dbReference>
<reference evidence="19 20" key="1">
    <citation type="submission" date="2015-09" db="EMBL/GenBank/DDBJ databases">
        <title>Trachymyrmex zeteki WGS genome.</title>
        <authorList>
            <person name="Nygaard S."/>
            <person name="Hu H."/>
            <person name="Boomsma J."/>
            <person name="Zhang G."/>
        </authorList>
    </citation>
    <scope>NUCLEOTIDE SEQUENCE [LARGE SCALE GENOMIC DNA]</scope>
    <source>
        <strain evidence="19">Tzet28-1</strain>
        <tissue evidence="19">Whole body</tissue>
    </source>
</reference>
<keyword evidence="6" id="KW-0479">Metal-binding</keyword>
<evidence type="ECO:0000256" key="16">
    <source>
        <dbReference type="SAM" id="SignalP"/>
    </source>
</evidence>
<dbReference type="SUPFAM" id="SSF50022">
    <property type="entry name" value="ISP domain"/>
    <property type="match status" value="1"/>
</dbReference>
<keyword evidence="14" id="KW-0325">Glycoprotein</keyword>
<keyword evidence="8" id="KW-0378">Hydrolase</keyword>
<dbReference type="Pfam" id="PF19018">
    <property type="entry name" value="Vanin_C"/>
    <property type="match status" value="1"/>
</dbReference>
<evidence type="ECO:0000313" key="20">
    <source>
        <dbReference type="Proteomes" id="UP000075809"/>
    </source>
</evidence>
<dbReference type="PRINTS" id="PR00162">
    <property type="entry name" value="RIESKE"/>
</dbReference>
<dbReference type="Proteomes" id="UP000075809">
    <property type="component" value="Unassembled WGS sequence"/>
</dbReference>